<evidence type="ECO:0000313" key="2">
    <source>
        <dbReference type="EMBL" id="MCL6729180.1"/>
    </source>
</evidence>
<dbReference type="RefSeq" id="WP_249830662.1">
    <property type="nucleotide sequence ID" value="NZ_JAMGBE010000001.1"/>
</dbReference>
<keyword evidence="1" id="KW-0812">Transmembrane</keyword>
<organism evidence="2 3">
    <name type="scientific">Sphingomonas hankyongi</name>
    <dbReference type="NCBI Taxonomy" id="2908209"/>
    <lineage>
        <taxon>Bacteria</taxon>
        <taxon>Pseudomonadati</taxon>
        <taxon>Pseudomonadota</taxon>
        <taxon>Alphaproteobacteria</taxon>
        <taxon>Sphingomonadales</taxon>
        <taxon>Sphingomonadaceae</taxon>
        <taxon>Sphingomonas</taxon>
    </lineage>
</organism>
<keyword evidence="1" id="KW-0472">Membrane</keyword>
<feature type="transmembrane region" description="Helical" evidence="1">
    <location>
        <begin position="45"/>
        <end position="62"/>
    </location>
</feature>
<dbReference type="EMBL" id="JAMGBE010000001">
    <property type="protein sequence ID" value="MCL6729180.1"/>
    <property type="molecule type" value="Genomic_DNA"/>
</dbReference>
<comment type="caution">
    <text evidence="2">The sequence shown here is derived from an EMBL/GenBank/DDBJ whole genome shotgun (WGS) entry which is preliminary data.</text>
</comment>
<gene>
    <name evidence="2" type="ORF">LZ538_03805</name>
</gene>
<evidence type="ECO:0000256" key="1">
    <source>
        <dbReference type="SAM" id="Phobius"/>
    </source>
</evidence>
<protein>
    <submittedName>
        <fullName evidence="2">Uncharacterized protein</fullName>
    </submittedName>
</protein>
<dbReference type="Proteomes" id="UP001165342">
    <property type="component" value="Unassembled WGS sequence"/>
</dbReference>
<keyword evidence="3" id="KW-1185">Reference proteome</keyword>
<name>A0ABT0S007_9SPHN</name>
<proteinExistence type="predicted"/>
<sequence length="90" mass="10272">MKESNRADLIGSLVGMSRFALGLLAFWGGWMFLVGQEWWSWTDQATIHALAFGAGLFGSLYLKLHEDVWSKRLGEARRAENEARRESRRA</sequence>
<keyword evidence="1" id="KW-1133">Transmembrane helix</keyword>
<accession>A0ABT0S007</accession>
<reference evidence="2" key="1">
    <citation type="submission" date="2022-05" db="EMBL/GenBank/DDBJ databases">
        <authorList>
            <person name="Jo J.-H."/>
            <person name="Im W.-T."/>
        </authorList>
    </citation>
    <scope>NUCLEOTIDE SEQUENCE</scope>
    <source>
        <strain evidence="2">SE220</strain>
    </source>
</reference>
<feature type="transmembrane region" description="Helical" evidence="1">
    <location>
        <begin position="12"/>
        <end position="33"/>
    </location>
</feature>
<evidence type="ECO:0000313" key="3">
    <source>
        <dbReference type="Proteomes" id="UP001165342"/>
    </source>
</evidence>